<name>A0ABN8B3T7_CHISP</name>
<reference evidence="1" key="1">
    <citation type="submission" date="2021-12" db="EMBL/GenBank/DDBJ databases">
        <authorList>
            <person name="King R."/>
        </authorList>
    </citation>
    <scope>NUCLEOTIDE SEQUENCE</scope>
</reference>
<dbReference type="PANTHER" id="PTHR46954:SF1">
    <property type="entry name" value="C2H2-TYPE DOMAIN-CONTAINING PROTEIN"/>
    <property type="match status" value="1"/>
</dbReference>
<protein>
    <submittedName>
        <fullName evidence="1">Uncharacterized protein</fullName>
    </submittedName>
</protein>
<gene>
    <name evidence="1" type="ORF">CHILSU_LOCUS7141</name>
</gene>
<evidence type="ECO:0000313" key="2">
    <source>
        <dbReference type="Proteomes" id="UP001153292"/>
    </source>
</evidence>
<proteinExistence type="predicted"/>
<dbReference type="Proteomes" id="UP001153292">
    <property type="component" value="Chromosome 26"/>
</dbReference>
<accession>A0ABN8B3T7</accession>
<organism evidence="1 2">
    <name type="scientific">Chilo suppressalis</name>
    <name type="common">Asiatic rice borer moth</name>
    <dbReference type="NCBI Taxonomy" id="168631"/>
    <lineage>
        <taxon>Eukaryota</taxon>
        <taxon>Metazoa</taxon>
        <taxon>Ecdysozoa</taxon>
        <taxon>Arthropoda</taxon>
        <taxon>Hexapoda</taxon>
        <taxon>Insecta</taxon>
        <taxon>Pterygota</taxon>
        <taxon>Neoptera</taxon>
        <taxon>Endopterygota</taxon>
        <taxon>Lepidoptera</taxon>
        <taxon>Glossata</taxon>
        <taxon>Ditrysia</taxon>
        <taxon>Pyraloidea</taxon>
        <taxon>Crambidae</taxon>
        <taxon>Crambinae</taxon>
        <taxon>Chilo</taxon>
    </lineage>
</organism>
<keyword evidence="2" id="KW-1185">Reference proteome</keyword>
<dbReference type="PANTHER" id="PTHR46954">
    <property type="entry name" value="C2H2-TYPE DOMAIN-CONTAINING PROTEIN"/>
    <property type="match status" value="1"/>
</dbReference>
<sequence>MDNQEKIMKKLSEFFVLLEVSLRNREPFVTTLSQSQATYIRLIPRKSRSLEGKRHVKTAPVRLIRAQEDYHKSHPDTVFCVVSIRRLECLASLLGDDSAFISQDDKARVPIGLTAANKQAPFMMHMDFVVGPGHKLIPSVYAGCRVNETKPIGQPDGVSYSGPTYIAINSGKHSSSTAATHAQDFERLLTLDNFKSILKTPSGVVKPVLIFTFDGGPDENPRYQKVIAYAVRHFLDHNLDYIAIACNAPGRSAFNRVERRMAPLSHQLAGIIIPHDKFGSHLDTQRRTTDVDLEKKNFKCAGETLASVWNEMVIDGESVVAEYICPDKPDPEIGSHPGPEWYTKHVMESQYMLQISKCSDLACCTMSRSKLRKILPDGFMPPPLLLTSNLEAAPFS</sequence>
<dbReference type="EMBL" id="OU963919">
    <property type="protein sequence ID" value="CAH0403850.1"/>
    <property type="molecule type" value="Genomic_DNA"/>
</dbReference>
<evidence type="ECO:0000313" key="1">
    <source>
        <dbReference type="EMBL" id="CAH0403850.1"/>
    </source>
</evidence>